<dbReference type="Gene3D" id="1.10.10.10">
    <property type="entry name" value="Winged helix-like DNA-binding domain superfamily/Winged helix DNA-binding domain"/>
    <property type="match status" value="1"/>
</dbReference>
<dbReference type="PANTHER" id="PTHR30363">
    <property type="entry name" value="HTH-TYPE TRANSCRIPTIONAL REGULATOR SRLR-RELATED"/>
    <property type="match status" value="1"/>
</dbReference>
<dbReference type="PANTHER" id="PTHR30363:SF44">
    <property type="entry name" value="AGA OPERON TRANSCRIPTIONAL REPRESSOR-RELATED"/>
    <property type="match status" value="1"/>
</dbReference>
<dbReference type="SMART" id="SM01134">
    <property type="entry name" value="DeoRC"/>
    <property type="match status" value="1"/>
</dbReference>
<protein>
    <submittedName>
        <fullName evidence="4">DeoR family transcriptional regulator</fullName>
    </submittedName>
</protein>
<reference evidence="5" key="1">
    <citation type="journal article" date="2019" name="Int. J. Syst. Evol. Microbiol.">
        <title>The Global Catalogue of Microorganisms (GCM) 10K type strain sequencing project: providing services to taxonomists for standard genome sequencing and annotation.</title>
        <authorList>
            <consortium name="The Broad Institute Genomics Platform"/>
            <consortium name="The Broad Institute Genome Sequencing Center for Infectious Disease"/>
            <person name="Wu L."/>
            <person name="Ma J."/>
        </authorList>
    </citation>
    <scope>NUCLEOTIDE SEQUENCE [LARGE SCALE GENOMIC DNA]</scope>
    <source>
        <strain evidence="5">NBRC 102122</strain>
    </source>
</reference>
<dbReference type="InterPro" id="IPR050313">
    <property type="entry name" value="Carb_Metab_HTH_regulators"/>
</dbReference>
<comment type="caution">
    <text evidence="4">The sequence shown here is derived from an EMBL/GenBank/DDBJ whole genome shotgun (WGS) entry which is preliminary data.</text>
</comment>
<dbReference type="InterPro" id="IPR036388">
    <property type="entry name" value="WH-like_DNA-bd_sf"/>
</dbReference>
<sequence>MKADARREEIADYITRAGQARIEDLVEHFGVSRMTIHRHIDALAQQGVLRKLHGMVTVQPSGLYESTFRYRETVGKAEKEALARAAMAYVEAGQAVMLDDSSTACALADLLPEARPLTVITNSYISAGKLIEAEEVDLISLGGKYHRNYNAYIGIICEKAVASLRATVLFCSASAIDGVTAFIQDAQVTKVKQAMMASSSRKILLVDSSKFGKVALNVLSDLTAFDVVLTTDRVGEADRARLKEAGVNLEIVKMGKST</sequence>
<keyword evidence="2" id="KW-0804">Transcription</keyword>
<keyword evidence="5" id="KW-1185">Reference proteome</keyword>
<dbReference type="SMART" id="SM00420">
    <property type="entry name" value="HTH_DEOR"/>
    <property type="match status" value="1"/>
</dbReference>
<dbReference type="InterPro" id="IPR037171">
    <property type="entry name" value="NagB/RpiA_transferase-like"/>
</dbReference>
<dbReference type="PRINTS" id="PR00037">
    <property type="entry name" value="HTHLACR"/>
</dbReference>
<proteinExistence type="predicted"/>
<dbReference type="InterPro" id="IPR001034">
    <property type="entry name" value="DeoR_HTH"/>
</dbReference>
<keyword evidence="1" id="KW-0805">Transcription regulation</keyword>
<evidence type="ECO:0000313" key="5">
    <source>
        <dbReference type="Proteomes" id="UP001156702"/>
    </source>
</evidence>
<organism evidence="4 5">
    <name type="scientific">Shinella yambaruensis</name>
    <dbReference type="NCBI Taxonomy" id="415996"/>
    <lineage>
        <taxon>Bacteria</taxon>
        <taxon>Pseudomonadati</taxon>
        <taxon>Pseudomonadota</taxon>
        <taxon>Alphaproteobacteria</taxon>
        <taxon>Hyphomicrobiales</taxon>
        <taxon>Rhizobiaceae</taxon>
        <taxon>Shinella</taxon>
    </lineage>
</organism>
<feature type="domain" description="HTH deoR-type" evidence="3">
    <location>
        <begin position="3"/>
        <end position="58"/>
    </location>
</feature>
<name>A0ABQ5ZRI0_9HYPH</name>
<dbReference type="RefSeq" id="WP_244766527.1">
    <property type="nucleotide sequence ID" value="NZ_BSOP01000051.1"/>
</dbReference>
<dbReference type="Pfam" id="PF08220">
    <property type="entry name" value="HTH_DeoR"/>
    <property type="match status" value="1"/>
</dbReference>
<evidence type="ECO:0000259" key="3">
    <source>
        <dbReference type="PROSITE" id="PS51000"/>
    </source>
</evidence>
<dbReference type="SUPFAM" id="SSF46785">
    <property type="entry name" value="Winged helix' DNA-binding domain"/>
    <property type="match status" value="1"/>
</dbReference>
<dbReference type="EMBL" id="BSOP01000051">
    <property type="protein sequence ID" value="GLR54376.1"/>
    <property type="molecule type" value="Genomic_DNA"/>
</dbReference>
<gene>
    <name evidence="4" type="ORF">GCM10007923_55930</name>
</gene>
<dbReference type="PROSITE" id="PS51000">
    <property type="entry name" value="HTH_DEOR_2"/>
    <property type="match status" value="1"/>
</dbReference>
<evidence type="ECO:0000313" key="4">
    <source>
        <dbReference type="EMBL" id="GLR54376.1"/>
    </source>
</evidence>
<dbReference type="SUPFAM" id="SSF100950">
    <property type="entry name" value="NagB/RpiA/CoA transferase-like"/>
    <property type="match status" value="1"/>
</dbReference>
<evidence type="ECO:0000256" key="2">
    <source>
        <dbReference type="ARBA" id="ARBA00023163"/>
    </source>
</evidence>
<accession>A0ABQ5ZRI0</accession>
<dbReference type="InterPro" id="IPR036390">
    <property type="entry name" value="WH_DNA-bd_sf"/>
</dbReference>
<dbReference type="InterPro" id="IPR014036">
    <property type="entry name" value="DeoR-like_C"/>
</dbReference>
<dbReference type="Proteomes" id="UP001156702">
    <property type="component" value="Unassembled WGS sequence"/>
</dbReference>
<evidence type="ECO:0000256" key="1">
    <source>
        <dbReference type="ARBA" id="ARBA00023015"/>
    </source>
</evidence>
<dbReference type="Pfam" id="PF00455">
    <property type="entry name" value="DeoRC"/>
    <property type="match status" value="1"/>
</dbReference>
<dbReference type="Gene3D" id="3.40.50.1360">
    <property type="match status" value="1"/>
</dbReference>